<feature type="compositionally biased region" description="Polar residues" evidence="1">
    <location>
        <begin position="959"/>
        <end position="974"/>
    </location>
</feature>
<dbReference type="STRING" id="5722.A2FF51"/>
<feature type="compositionally biased region" description="Polar residues" evidence="1">
    <location>
        <begin position="888"/>
        <end position="909"/>
    </location>
</feature>
<dbReference type="OMA" id="LKTNEWD"/>
<dbReference type="Gene3D" id="1.25.10.10">
    <property type="entry name" value="Leucine-rich Repeat Variant"/>
    <property type="match status" value="1"/>
</dbReference>
<feature type="compositionally biased region" description="Low complexity" evidence="1">
    <location>
        <begin position="975"/>
        <end position="984"/>
    </location>
</feature>
<accession>A2FF51</accession>
<evidence type="ECO:0000313" key="3">
    <source>
        <dbReference type="EMBL" id="EAX96464.1"/>
    </source>
</evidence>
<feature type="compositionally biased region" description="Polar residues" evidence="1">
    <location>
        <begin position="821"/>
        <end position="837"/>
    </location>
</feature>
<gene>
    <name evidence="3" type="ORF">TVAG_024740</name>
</gene>
<dbReference type="SMR" id="A2FF51"/>
<dbReference type="KEGG" id="tva:4754236"/>
<feature type="compositionally biased region" description="Low complexity" evidence="1">
    <location>
        <begin position="722"/>
        <end position="737"/>
    </location>
</feature>
<dbReference type="InParanoid" id="A2FF51"/>
<evidence type="ECO:0000256" key="1">
    <source>
        <dbReference type="SAM" id="MobiDB-lite"/>
    </source>
</evidence>
<name>A2FF51_TRIV3</name>
<dbReference type="InterPro" id="IPR016024">
    <property type="entry name" value="ARM-type_fold"/>
</dbReference>
<dbReference type="Gene3D" id="3.30.200.20">
    <property type="entry name" value="Phosphorylase Kinase, domain 1"/>
    <property type="match status" value="1"/>
</dbReference>
<keyword evidence="3" id="KW-0808">Transferase</keyword>
<dbReference type="SUPFAM" id="SSF48371">
    <property type="entry name" value="ARM repeat"/>
    <property type="match status" value="1"/>
</dbReference>
<proteinExistence type="predicted"/>
<dbReference type="PANTHER" id="PTHR12984">
    <property type="entry name" value="SCY1-RELATED S/T PROTEIN KINASE-LIKE"/>
    <property type="match status" value="1"/>
</dbReference>
<dbReference type="VEuPathDB" id="TrichDB:TVAG_024740"/>
<feature type="compositionally biased region" description="Polar residues" evidence="1">
    <location>
        <begin position="680"/>
        <end position="702"/>
    </location>
</feature>
<dbReference type="GO" id="GO:0005524">
    <property type="term" value="F:ATP binding"/>
    <property type="evidence" value="ECO:0007669"/>
    <property type="project" value="InterPro"/>
</dbReference>
<dbReference type="OrthoDB" id="79687at2759"/>
<dbReference type="GO" id="GO:0004672">
    <property type="term" value="F:protein kinase activity"/>
    <property type="evidence" value="ECO:0007669"/>
    <property type="project" value="InterPro"/>
</dbReference>
<dbReference type="RefSeq" id="XP_001309394.1">
    <property type="nucleotide sequence ID" value="XM_001309393.1"/>
</dbReference>
<feature type="domain" description="Protein kinase" evidence="2">
    <location>
        <begin position="9"/>
        <end position="274"/>
    </location>
</feature>
<feature type="compositionally biased region" description="Polar residues" evidence="1">
    <location>
        <begin position="845"/>
        <end position="863"/>
    </location>
</feature>
<dbReference type="InterPro" id="IPR011989">
    <property type="entry name" value="ARM-like"/>
</dbReference>
<feature type="compositionally biased region" description="Pro residues" evidence="1">
    <location>
        <begin position="633"/>
        <end position="644"/>
    </location>
</feature>
<dbReference type="eggNOG" id="KOG2137">
    <property type="taxonomic scope" value="Eukaryota"/>
</dbReference>
<dbReference type="EMBL" id="DS113757">
    <property type="protein sequence ID" value="EAX96464.1"/>
    <property type="molecule type" value="Genomic_DNA"/>
</dbReference>
<feature type="region of interest" description="Disordered" evidence="1">
    <location>
        <begin position="633"/>
        <end position="984"/>
    </location>
</feature>
<dbReference type="Proteomes" id="UP000001542">
    <property type="component" value="Unassembled WGS sequence"/>
</dbReference>
<feature type="compositionally biased region" description="Polar residues" evidence="1">
    <location>
        <begin position="652"/>
        <end position="671"/>
    </location>
</feature>
<protein>
    <submittedName>
        <fullName evidence="3">Protein kinase, putative</fullName>
    </submittedName>
</protein>
<reference evidence="3" key="1">
    <citation type="submission" date="2006-10" db="EMBL/GenBank/DDBJ databases">
        <authorList>
            <person name="Amadeo P."/>
            <person name="Zhao Q."/>
            <person name="Wortman J."/>
            <person name="Fraser-Liggett C."/>
            <person name="Carlton J."/>
        </authorList>
    </citation>
    <scope>NUCLEOTIDE SEQUENCE</scope>
    <source>
        <strain evidence="3">G3</strain>
    </source>
</reference>
<dbReference type="InterPro" id="IPR000719">
    <property type="entry name" value="Prot_kinase_dom"/>
</dbReference>
<dbReference type="Gene3D" id="1.10.510.10">
    <property type="entry name" value="Transferase(Phosphotransferase) domain 1"/>
    <property type="match status" value="1"/>
</dbReference>
<reference evidence="3" key="2">
    <citation type="journal article" date="2007" name="Science">
        <title>Draft genome sequence of the sexually transmitted pathogen Trichomonas vaginalis.</title>
        <authorList>
            <person name="Carlton J.M."/>
            <person name="Hirt R.P."/>
            <person name="Silva J.C."/>
            <person name="Delcher A.L."/>
            <person name="Schatz M."/>
            <person name="Zhao Q."/>
            <person name="Wortman J.R."/>
            <person name="Bidwell S.L."/>
            <person name="Alsmark U.C.M."/>
            <person name="Besteiro S."/>
            <person name="Sicheritz-Ponten T."/>
            <person name="Noel C.J."/>
            <person name="Dacks J.B."/>
            <person name="Foster P.G."/>
            <person name="Simillion C."/>
            <person name="Van de Peer Y."/>
            <person name="Miranda-Saavedra D."/>
            <person name="Barton G.J."/>
            <person name="Westrop G.D."/>
            <person name="Mueller S."/>
            <person name="Dessi D."/>
            <person name="Fiori P.L."/>
            <person name="Ren Q."/>
            <person name="Paulsen I."/>
            <person name="Zhang H."/>
            <person name="Bastida-Corcuera F.D."/>
            <person name="Simoes-Barbosa A."/>
            <person name="Brown M.T."/>
            <person name="Hayes R.D."/>
            <person name="Mukherjee M."/>
            <person name="Okumura C.Y."/>
            <person name="Schneider R."/>
            <person name="Smith A.J."/>
            <person name="Vanacova S."/>
            <person name="Villalvazo M."/>
            <person name="Haas B.J."/>
            <person name="Pertea M."/>
            <person name="Feldblyum T.V."/>
            <person name="Utterback T.R."/>
            <person name="Shu C.L."/>
            <person name="Osoegawa K."/>
            <person name="de Jong P.J."/>
            <person name="Hrdy I."/>
            <person name="Horvathova L."/>
            <person name="Zubacova Z."/>
            <person name="Dolezal P."/>
            <person name="Malik S.B."/>
            <person name="Logsdon J.M. Jr."/>
            <person name="Henze K."/>
            <person name="Gupta A."/>
            <person name="Wang C.C."/>
            <person name="Dunne R.L."/>
            <person name="Upcroft J.A."/>
            <person name="Upcroft P."/>
            <person name="White O."/>
            <person name="Salzberg S.L."/>
            <person name="Tang P."/>
            <person name="Chiu C.-H."/>
            <person name="Lee Y.-S."/>
            <person name="Embley T.M."/>
            <person name="Coombs G.H."/>
            <person name="Mottram J.C."/>
            <person name="Tachezy J."/>
            <person name="Fraser-Liggett C.M."/>
            <person name="Johnson P.J."/>
        </authorList>
    </citation>
    <scope>NUCLEOTIDE SEQUENCE [LARGE SCALE GENOMIC DNA]</scope>
    <source>
        <strain evidence="3">G3</strain>
    </source>
</reference>
<dbReference type="PROSITE" id="PS50011">
    <property type="entry name" value="PROTEIN_KINASE_DOM"/>
    <property type="match status" value="1"/>
</dbReference>
<organism evidence="3 4">
    <name type="scientific">Trichomonas vaginalis (strain ATCC PRA-98 / G3)</name>
    <dbReference type="NCBI Taxonomy" id="412133"/>
    <lineage>
        <taxon>Eukaryota</taxon>
        <taxon>Metamonada</taxon>
        <taxon>Parabasalia</taxon>
        <taxon>Trichomonadida</taxon>
        <taxon>Trichomonadidae</taxon>
        <taxon>Trichomonas</taxon>
    </lineage>
</organism>
<sequence>MGGQLSANYNDVKQIRTVGCYKIFSGVHKTTNERVSLWIVDQDLLKAKFPDKSMRNTFLDNEIASIQAIRKIRHPHVIKVMEYLDKKPEIGFASETIDDMDYLDTNNMHPLDASYISYQIAETLSFINAEAHVLHLGLCPQAVMVDKELNVHLMKFEFATPIINAENIEPTPQLLADAKSKNSNNYIRPPEFLRNYELSPTSDVFVFGLFLYKCFTGKDLYSSGDPQQILNNLYSYTSNMTGVPEEFKYILQQCLSEQPVQRPVFSRILEDPAFNSMQMKSLRYIDMILTKQPQDKFKFYKGLGSKIDYFSPSIQRVKILPKLLEECKNDVRFAPILLASIFMISKDYDARDFQENVWNKIAFLSGIQDPPEIAIALLRNMWLLLKKLDIRLHKDYVYPVFFTALQNKNTKVHVECLEKVDLIIDEMNDQAIQSTLIPRLMDLVSNSTDIHVSASALRCIAKCLDKSDSESFINDYFGRLQEVWQRRSSEQTASSILEICRKLKGSPDVMMIRVVPLLCIISGGHILRDDVRKEFCNNVISIATQMRDFKETIASTTTTQQDPDNPFATNKVITAANTASDIFGSGSANAAPQVNKVTAANTDDDIFGDLSTPKPSPTSSVAVSISLSNTPAPAPAPVAKPPPSTNDAFDPFSSSFIGGSKPANTNNSQKPPTIDFSMDTKPSQPSTSVFDRPSKPTTSSGSGIAVFDSSMRKVEDNPFDFSSSPTNTASNNSPTTPVAAGFGPNSKSSAKDLFGGPSTAPPPPKNDFGDFSSQPKPQNSNISSQKTDFDAFASTPKPQNTFNAAPKNDFGDFSPKPSNPAPKQNTTDFEAFASSTKPKNEAPKPQTSFGDFSKPQNTFNSVIPSPRPSNPFNDDFGSFNNKPAAPSFNAQPSPGFNQPQTTGFNQQPKQKAPFSSDGFSYSGQPGQGNFAGTFEFPSSNSGNFEGTFDFPSNAGGFGNQSFDFSNNSQQKPAQNTNNTNFFNF</sequence>
<evidence type="ECO:0000313" key="4">
    <source>
        <dbReference type="Proteomes" id="UP000001542"/>
    </source>
</evidence>
<dbReference type="PANTHER" id="PTHR12984:SF6">
    <property type="entry name" value="SCY1-LIKE PROTEIN 2"/>
    <property type="match status" value="1"/>
</dbReference>
<dbReference type="SMART" id="SM00220">
    <property type="entry name" value="S_TKc"/>
    <property type="match status" value="1"/>
</dbReference>
<dbReference type="InterPro" id="IPR011009">
    <property type="entry name" value="Kinase-like_dom_sf"/>
</dbReference>
<dbReference type="InterPro" id="IPR051177">
    <property type="entry name" value="CIK-Related_Protein"/>
</dbReference>
<dbReference type="FunCoup" id="A2FF51">
    <property type="interactions" value="688"/>
</dbReference>
<feature type="compositionally biased region" description="Polar residues" evidence="1">
    <location>
        <begin position="771"/>
        <end position="786"/>
    </location>
</feature>
<dbReference type="VEuPathDB" id="TrichDB:TVAGG3_0612930"/>
<keyword evidence="3" id="KW-0418">Kinase</keyword>
<keyword evidence="4" id="KW-1185">Reference proteome</keyword>
<evidence type="ECO:0000259" key="2">
    <source>
        <dbReference type="PROSITE" id="PS50011"/>
    </source>
</evidence>
<dbReference type="SUPFAM" id="SSF56112">
    <property type="entry name" value="Protein kinase-like (PK-like)"/>
    <property type="match status" value="1"/>
</dbReference>
<dbReference type="Pfam" id="PF00069">
    <property type="entry name" value="Pkinase"/>
    <property type="match status" value="1"/>
</dbReference>
<dbReference type="AlphaFoldDB" id="A2FF51"/>